<evidence type="ECO:0000313" key="3">
    <source>
        <dbReference type="Proteomes" id="UP000604046"/>
    </source>
</evidence>
<feature type="region of interest" description="Disordered" evidence="1">
    <location>
        <begin position="469"/>
        <end position="513"/>
    </location>
</feature>
<gene>
    <name evidence="2" type="ORF">SNAT2548_LOCUS20799</name>
</gene>
<proteinExistence type="predicted"/>
<name>A0A812Q2H6_9DINO</name>
<dbReference type="OrthoDB" id="448214at2759"/>
<feature type="compositionally biased region" description="Acidic residues" evidence="1">
    <location>
        <begin position="481"/>
        <end position="502"/>
    </location>
</feature>
<dbReference type="EMBL" id="CAJNDS010002224">
    <property type="protein sequence ID" value="CAE7381031.1"/>
    <property type="molecule type" value="Genomic_DNA"/>
</dbReference>
<accession>A0A812Q2H6</accession>
<feature type="region of interest" description="Disordered" evidence="1">
    <location>
        <begin position="277"/>
        <end position="296"/>
    </location>
</feature>
<keyword evidence="3" id="KW-1185">Reference proteome</keyword>
<sequence>MAVLYLAFLACKGRWEKSIIVVTVKPHSLDSKEIYDYITPEELIAKLGEELAADLMKRRREAEASLPPGGDGYNKARQQAVEAIGELGAIIRVVKTAAAAFPDVAVQCQELLDKHHKGELRAVTQENKLRIQIQEKEAEEMVRTANIRLMLAEGQKKAAEEKLREAEEERGLAETAKQESQQRADQWWENLQAMAKEKELLEAEKARLESEKLQWTQVQSLMELEKSELQGDIQKAKEERKRLEVAAEKWHHTLQTVKAQAEEKEAHLKEIQSILHKQQEEAARSPVPASAEELGEDWSPSFARERCSGVSSRSEWVSAKSLKLRRQPLEEKLTQSQSSAFQPVEATFYSEPEEEEISSTDLARAWEQVIFTGQRVSKETIMSNPHIFKMAYKHVSHRISIDTMEVHVKSFFDLLNISHGITSAFVNRHAWGVKRMLTVFNDMLRRGHRPRDAGIRDIMISLGFSVPEQERRERQPAAGDSDSDAEGEGEEEAALTDDDLVVPEDVALGAGLA</sequence>
<comment type="caution">
    <text evidence="2">The sequence shown here is derived from an EMBL/GenBank/DDBJ whole genome shotgun (WGS) entry which is preliminary data.</text>
</comment>
<reference evidence="2" key="1">
    <citation type="submission" date="2021-02" db="EMBL/GenBank/DDBJ databases">
        <authorList>
            <person name="Dougan E. K."/>
            <person name="Rhodes N."/>
            <person name="Thang M."/>
            <person name="Chan C."/>
        </authorList>
    </citation>
    <scope>NUCLEOTIDE SEQUENCE</scope>
</reference>
<protein>
    <submittedName>
        <fullName evidence="2">Uncharacterized protein</fullName>
    </submittedName>
</protein>
<organism evidence="2 3">
    <name type="scientific">Symbiodinium natans</name>
    <dbReference type="NCBI Taxonomy" id="878477"/>
    <lineage>
        <taxon>Eukaryota</taxon>
        <taxon>Sar</taxon>
        <taxon>Alveolata</taxon>
        <taxon>Dinophyceae</taxon>
        <taxon>Suessiales</taxon>
        <taxon>Symbiodiniaceae</taxon>
        <taxon>Symbiodinium</taxon>
    </lineage>
</organism>
<evidence type="ECO:0000256" key="1">
    <source>
        <dbReference type="SAM" id="MobiDB-lite"/>
    </source>
</evidence>
<dbReference type="Proteomes" id="UP000604046">
    <property type="component" value="Unassembled WGS sequence"/>
</dbReference>
<dbReference type="AlphaFoldDB" id="A0A812Q2H6"/>
<evidence type="ECO:0000313" key="2">
    <source>
        <dbReference type="EMBL" id="CAE7381031.1"/>
    </source>
</evidence>